<dbReference type="RefSeq" id="XP_044956873.1">
    <property type="nucleotide sequence ID" value="XM_045100938.1"/>
</dbReference>
<dbReference type="PANTHER" id="PTHR35714">
    <property type="entry name" value="OS02G0715300 PROTEIN"/>
    <property type="match status" value="1"/>
</dbReference>
<dbReference type="Gramene" id="HORVU.MOREX.r3.7HG0680380.1">
    <property type="protein sequence ID" value="HORVU.MOREX.r3.7HG0680380.1.CDS1"/>
    <property type="gene ID" value="HORVU.MOREX.r3.7HG0680380"/>
</dbReference>
<dbReference type="AlphaFoldDB" id="A0A8I6YUY4"/>
<accession>A0A8I6YUY4</accession>
<evidence type="ECO:0000313" key="3">
    <source>
        <dbReference type="Proteomes" id="UP000011116"/>
    </source>
</evidence>
<feature type="compositionally biased region" description="Polar residues" evidence="1">
    <location>
        <begin position="29"/>
        <end position="43"/>
    </location>
</feature>
<name>A0A8I6YUY4_HORVV</name>
<protein>
    <submittedName>
        <fullName evidence="2">Uncharacterized protein</fullName>
    </submittedName>
</protein>
<sequence>MHKYSRPLRLQFAKATRELTQPTRPPPTNQAAPSLQTPRNPQKLRSLSLTRRIPGCCSWAMATDAILETIKPRRSPWLEDLPVTNGGGGAAKGAKVDLSGMRRRVSSSLSLSLQPLSSSSSAAFRRARSMPSIKALAAAGAVRQWWEWGLGWVMTRKPSFARGLEMNDEEAAVLGCHCRGTLRHVFYKARAEVRRLLGRDGLPLGGVAAQDFRYDSVSYAQNFDNGDVDARC</sequence>
<dbReference type="OMA" id="RSMPSVK"/>
<gene>
    <name evidence="2" type="primary">LOC123407738</name>
</gene>
<dbReference type="KEGG" id="hvg:123407738"/>
<feature type="region of interest" description="Disordered" evidence="1">
    <location>
        <begin position="17"/>
        <end position="43"/>
    </location>
</feature>
<proteinExistence type="predicted"/>
<dbReference type="PANTHER" id="PTHR35714:SF2">
    <property type="entry name" value="OS08G0511400 PROTEIN"/>
    <property type="match status" value="1"/>
</dbReference>
<evidence type="ECO:0000313" key="2">
    <source>
        <dbReference type="EnsemblPlants" id="HORVU.MOREX.r3.7HG0680380.1.CDS1"/>
    </source>
</evidence>
<reference evidence="2" key="2">
    <citation type="submission" date="2020-10" db="EMBL/GenBank/DDBJ databases">
        <authorList>
            <person name="Scholz U."/>
            <person name="Mascher M."/>
            <person name="Fiebig A."/>
        </authorList>
    </citation>
    <scope>NUCLEOTIDE SEQUENCE [LARGE SCALE GENOMIC DNA]</scope>
    <source>
        <strain evidence="2">cv. Morex</strain>
    </source>
</reference>
<organism evidence="2 3">
    <name type="scientific">Hordeum vulgare subsp. vulgare</name>
    <name type="common">Domesticated barley</name>
    <dbReference type="NCBI Taxonomy" id="112509"/>
    <lineage>
        <taxon>Eukaryota</taxon>
        <taxon>Viridiplantae</taxon>
        <taxon>Streptophyta</taxon>
        <taxon>Embryophyta</taxon>
        <taxon>Tracheophyta</taxon>
        <taxon>Spermatophyta</taxon>
        <taxon>Magnoliopsida</taxon>
        <taxon>Liliopsida</taxon>
        <taxon>Poales</taxon>
        <taxon>Poaceae</taxon>
        <taxon>BOP clade</taxon>
        <taxon>Pooideae</taxon>
        <taxon>Triticodae</taxon>
        <taxon>Triticeae</taxon>
        <taxon>Hordeinae</taxon>
        <taxon>Hordeum</taxon>
    </lineage>
</organism>
<dbReference type="EnsemblPlants" id="HORVU.MOREX.r3.7HG0680380.1">
    <property type="protein sequence ID" value="HORVU.MOREX.r3.7HG0680380.1.CDS1"/>
    <property type="gene ID" value="HORVU.MOREX.r3.7HG0680380"/>
</dbReference>
<dbReference type="GeneID" id="123407738"/>
<dbReference type="OrthoDB" id="760044at2759"/>
<dbReference type="Gramene" id="HORVU.MOREX.r2.7HG0564780.1">
    <property type="protein sequence ID" value="HORVU.MOREX.r2.7HG0564780.1.CDS.1"/>
    <property type="gene ID" value="HORVU.MOREX.r2.7HG0564780"/>
</dbReference>
<dbReference type="Proteomes" id="UP000011116">
    <property type="component" value="Chromosome 7H"/>
</dbReference>
<reference evidence="2" key="3">
    <citation type="submission" date="2022-01" db="UniProtKB">
        <authorList>
            <consortium name="EnsemblPlants"/>
        </authorList>
    </citation>
    <scope>IDENTIFICATION</scope>
    <source>
        <strain evidence="2">subsp. vulgare</strain>
    </source>
</reference>
<evidence type="ECO:0000256" key="1">
    <source>
        <dbReference type="SAM" id="MobiDB-lite"/>
    </source>
</evidence>
<keyword evidence="3" id="KW-1185">Reference proteome</keyword>
<reference evidence="3" key="1">
    <citation type="journal article" date="2012" name="Nature">
        <title>A physical, genetic and functional sequence assembly of the barley genome.</title>
        <authorList>
            <consortium name="The International Barley Genome Sequencing Consortium"/>
            <person name="Mayer K.F."/>
            <person name="Waugh R."/>
            <person name="Brown J.W."/>
            <person name="Schulman A."/>
            <person name="Langridge P."/>
            <person name="Platzer M."/>
            <person name="Fincher G.B."/>
            <person name="Muehlbauer G.J."/>
            <person name="Sato K."/>
            <person name="Close T.J."/>
            <person name="Wise R.P."/>
            <person name="Stein N."/>
        </authorList>
    </citation>
    <scope>NUCLEOTIDE SEQUENCE [LARGE SCALE GENOMIC DNA]</scope>
    <source>
        <strain evidence="3">cv. Morex</strain>
    </source>
</reference>